<reference evidence="2" key="1">
    <citation type="submission" date="2022-11" db="UniProtKB">
        <authorList>
            <consortium name="WormBaseParasite"/>
        </authorList>
    </citation>
    <scope>IDENTIFICATION</scope>
</reference>
<accession>A0AC34PUJ9</accession>
<protein>
    <submittedName>
        <fullName evidence="2">Heat shock protein 70</fullName>
    </submittedName>
</protein>
<evidence type="ECO:0000313" key="1">
    <source>
        <dbReference type="Proteomes" id="UP000887576"/>
    </source>
</evidence>
<dbReference type="WBParaSite" id="JU765_v2.g1009.t2">
    <property type="protein sequence ID" value="JU765_v2.g1009.t2"/>
    <property type="gene ID" value="JU765_v2.g1009"/>
</dbReference>
<organism evidence="1 2">
    <name type="scientific">Panagrolaimus sp. JU765</name>
    <dbReference type="NCBI Taxonomy" id="591449"/>
    <lineage>
        <taxon>Eukaryota</taxon>
        <taxon>Metazoa</taxon>
        <taxon>Ecdysozoa</taxon>
        <taxon>Nematoda</taxon>
        <taxon>Chromadorea</taxon>
        <taxon>Rhabditida</taxon>
        <taxon>Tylenchina</taxon>
        <taxon>Panagrolaimomorpha</taxon>
        <taxon>Panagrolaimoidea</taxon>
        <taxon>Panagrolaimidae</taxon>
        <taxon>Panagrolaimus</taxon>
    </lineage>
</organism>
<proteinExistence type="predicted"/>
<dbReference type="Proteomes" id="UP000887576">
    <property type="component" value="Unplaced"/>
</dbReference>
<name>A0AC34PUJ9_9BILA</name>
<evidence type="ECO:0000313" key="2">
    <source>
        <dbReference type="WBParaSite" id="JU765_v2.g1009.t2"/>
    </source>
</evidence>
<sequence length="92" mass="9410">MSGSISLIGGAVFAVLLAGYFAQRYGGAIFAVLLAGYFAQRYGLPPPPPKVAGIDLGTTFSSIGIYQAVTGNTDIIPDSLGKKSVPSVVAFL</sequence>